<evidence type="ECO:0000313" key="8">
    <source>
        <dbReference type="EMBL" id="QBE63164.1"/>
    </source>
</evidence>
<dbReference type="OrthoDB" id="9776369at2"/>
<dbReference type="GO" id="GO:0016887">
    <property type="term" value="F:ATP hydrolysis activity"/>
    <property type="evidence" value="ECO:0007669"/>
    <property type="project" value="InterPro"/>
</dbReference>
<evidence type="ECO:0000256" key="5">
    <source>
        <dbReference type="ARBA" id="ARBA00022840"/>
    </source>
</evidence>
<evidence type="ECO:0000256" key="6">
    <source>
        <dbReference type="ARBA" id="ARBA00022970"/>
    </source>
</evidence>
<dbReference type="Pfam" id="PF00005">
    <property type="entry name" value="ABC_tran"/>
    <property type="match status" value="1"/>
</dbReference>
<dbReference type="InterPro" id="IPR017780">
    <property type="entry name" value="ABC_transptr_urea_ATP-bd_UrtE"/>
</dbReference>
<dbReference type="EMBL" id="CP035913">
    <property type="protein sequence ID" value="QBE63164.1"/>
    <property type="molecule type" value="Genomic_DNA"/>
</dbReference>
<dbReference type="InterPro" id="IPR052156">
    <property type="entry name" value="BCAA_Transport_ATP-bd_LivF"/>
</dbReference>
<keyword evidence="6" id="KW-0029">Amino-acid transport</keyword>
<sequence length="232" mass="25489">MLQVEHVNQYYGSSHTLRGVSLAVEKGQCMALLGRNGVGKTTLLKCLMGVLPVARGKVSWNGRDITKLKPHQRAKAGIAYVPQGREIFARLTVEENLTMGMATLSSREASVISGEVYELFPVLKEMKHRRGGDLSGGQQQQLAIARAMLQKPGLIILDEPTEGIQPSIIKDIGRVIRMLRERGDIGILLCEQYFDFAHELADKFVVMSRGEVVASGDAAEMGGEHVRRHLAV</sequence>
<keyword evidence="5 8" id="KW-0067">ATP-binding</keyword>
<organism evidence="8 9">
    <name type="scientific">Pseudoduganella lutea</name>
    <dbReference type="NCBI Taxonomy" id="321985"/>
    <lineage>
        <taxon>Bacteria</taxon>
        <taxon>Pseudomonadati</taxon>
        <taxon>Pseudomonadota</taxon>
        <taxon>Betaproteobacteria</taxon>
        <taxon>Burkholderiales</taxon>
        <taxon>Oxalobacteraceae</taxon>
        <taxon>Telluria group</taxon>
        <taxon>Pseudoduganella</taxon>
    </lineage>
</organism>
<dbReference type="PANTHER" id="PTHR43820:SF5">
    <property type="entry name" value="HIGH-AFFINITY BRANCHED-CHAIN AMINO ACID TRANSPORT ATP-BINDING PROTEIN"/>
    <property type="match status" value="1"/>
</dbReference>
<feature type="domain" description="ABC transporter" evidence="7">
    <location>
        <begin position="2"/>
        <end position="230"/>
    </location>
</feature>
<keyword evidence="3" id="KW-1003">Cell membrane</keyword>
<keyword evidence="3" id="KW-0472">Membrane</keyword>
<evidence type="ECO:0000256" key="3">
    <source>
        <dbReference type="ARBA" id="ARBA00022475"/>
    </source>
</evidence>
<dbReference type="InterPro" id="IPR027417">
    <property type="entry name" value="P-loop_NTPase"/>
</dbReference>
<protein>
    <submittedName>
        <fullName evidence="8">Urea ABC transporter ATP-binding subunit UrtE</fullName>
    </submittedName>
</protein>
<reference evidence="8 9" key="1">
    <citation type="submission" date="2019-02" db="EMBL/GenBank/DDBJ databases">
        <title>Draft Genome Sequences of Six Type Strains of the Genus Massilia.</title>
        <authorList>
            <person name="Miess H."/>
            <person name="Frediansyhah A."/>
            <person name="Gross H."/>
        </authorList>
    </citation>
    <scope>NUCLEOTIDE SEQUENCE [LARGE SCALE GENOMIC DNA]</scope>
    <source>
        <strain evidence="8 9">DSM 17473</strain>
    </source>
</reference>
<evidence type="ECO:0000256" key="1">
    <source>
        <dbReference type="ARBA" id="ARBA00005417"/>
    </source>
</evidence>
<dbReference type="CDD" id="cd03224">
    <property type="entry name" value="ABC_TM1139_LivF_branched"/>
    <property type="match status" value="1"/>
</dbReference>
<dbReference type="KEGG" id="plue:EWM63_09470"/>
<dbReference type="GO" id="GO:0015807">
    <property type="term" value="P:L-amino acid transport"/>
    <property type="evidence" value="ECO:0007669"/>
    <property type="project" value="TreeGrafter"/>
</dbReference>
<dbReference type="InterPro" id="IPR003593">
    <property type="entry name" value="AAA+_ATPase"/>
</dbReference>
<dbReference type="NCBIfam" id="TIGR03410">
    <property type="entry name" value="urea_trans_UrtE"/>
    <property type="match status" value="1"/>
</dbReference>
<dbReference type="AlphaFoldDB" id="A0A4P6KWK2"/>
<evidence type="ECO:0000259" key="7">
    <source>
        <dbReference type="PROSITE" id="PS50893"/>
    </source>
</evidence>
<dbReference type="SMART" id="SM00382">
    <property type="entry name" value="AAA"/>
    <property type="match status" value="1"/>
</dbReference>
<dbReference type="InterPro" id="IPR003439">
    <property type="entry name" value="ABC_transporter-like_ATP-bd"/>
</dbReference>
<dbReference type="PROSITE" id="PS50893">
    <property type="entry name" value="ABC_TRANSPORTER_2"/>
    <property type="match status" value="1"/>
</dbReference>
<evidence type="ECO:0000256" key="2">
    <source>
        <dbReference type="ARBA" id="ARBA00022448"/>
    </source>
</evidence>
<dbReference type="PANTHER" id="PTHR43820">
    <property type="entry name" value="HIGH-AFFINITY BRANCHED-CHAIN AMINO ACID TRANSPORT ATP-BINDING PROTEIN LIVF"/>
    <property type="match status" value="1"/>
</dbReference>
<dbReference type="RefSeq" id="WP_130186293.1">
    <property type="nucleotide sequence ID" value="NZ_CP035913.1"/>
</dbReference>
<evidence type="ECO:0000313" key="9">
    <source>
        <dbReference type="Proteomes" id="UP000290637"/>
    </source>
</evidence>
<dbReference type="SUPFAM" id="SSF52540">
    <property type="entry name" value="P-loop containing nucleoside triphosphate hydrolases"/>
    <property type="match status" value="1"/>
</dbReference>
<name>A0A4P6KWK2_9BURK</name>
<keyword evidence="9" id="KW-1185">Reference proteome</keyword>
<comment type="similarity">
    <text evidence="1">Belongs to the ABC transporter superfamily.</text>
</comment>
<evidence type="ECO:0000256" key="4">
    <source>
        <dbReference type="ARBA" id="ARBA00022741"/>
    </source>
</evidence>
<dbReference type="GO" id="GO:0015658">
    <property type="term" value="F:branched-chain amino acid transmembrane transporter activity"/>
    <property type="evidence" value="ECO:0007669"/>
    <property type="project" value="TreeGrafter"/>
</dbReference>
<dbReference type="Proteomes" id="UP000290637">
    <property type="component" value="Chromosome"/>
</dbReference>
<gene>
    <name evidence="8" type="primary">urtE</name>
    <name evidence="8" type="ORF">EWM63_09470</name>
</gene>
<keyword evidence="4" id="KW-0547">Nucleotide-binding</keyword>
<keyword evidence="2" id="KW-0813">Transport</keyword>
<dbReference type="Gene3D" id="3.40.50.300">
    <property type="entry name" value="P-loop containing nucleotide triphosphate hydrolases"/>
    <property type="match status" value="1"/>
</dbReference>
<proteinExistence type="inferred from homology"/>
<dbReference type="GO" id="GO:0005524">
    <property type="term" value="F:ATP binding"/>
    <property type="evidence" value="ECO:0007669"/>
    <property type="project" value="UniProtKB-KW"/>
</dbReference>
<accession>A0A4P6KWK2</accession>